<keyword evidence="2" id="KW-1185">Reference proteome</keyword>
<comment type="caution">
    <text evidence="1">The sequence shown here is derived from an EMBL/GenBank/DDBJ whole genome shotgun (WGS) entry which is preliminary data.</text>
</comment>
<protein>
    <submittedName>
        <fullName evidence="1">Uncharacterized protein</fullName>
    </submittedName>
</protein>
<sequence>MSQNQFIRKYKRISKSKWSSQDKSTILLLADVTGTAENEVAFGFSKYIYLHRDDVGKVLGISISKSIFDSYSTQFEDRYLEDEDMLTVMLIYIDEIIEFCELFTDDFESVFMLSPRVYFEAAIAQWCEKIEKT</sequence>
<evidence type="ECO:0000313" key="2">
    <source>
        <dbReference type="Proteomes" id="UP001382455"/>
    </source>
</evidence>
<reference evidence="1 2" key="1">
    <citation type="submission" date="2023-12" db="EMBL/GenBank/DDBJ databases">
        <title>Friends and Foes: Symbiotic and Algicidal bacterial influence on Karenia brevis blooms.</title>
        <authorList>
            <person name="Fei C."/>
            <person name="Mohamed A.R."/>
            <person name="Booker A."/>
            <person name="Arshad M."/>
            <person name="Klass S."/>
            <person name="Ahn S."/>
            <person name="Gilbert P.M."/>
            <person name="Heil C.A."/>
            <person name="Martinez J.M."/>
            <person name="Amin S.A."/>
        </authorList>
    </citation>
    <scope>NUCLEOTIDE SEQUENCE [LARGE SCALE GENOMIC DNA]</scope>
    <source>
        <strain evidence="1 2">CE15</strain>
    </source>
</reference>
<name>A0ABU8ESQ1_9GAMM</name>
<evidence type="ECO:0000313" key="1">
    <source>
        <dbReference type="EMBL" id="MEI4549937.1"/>
    </source>
</evidence>
<accession>A0ABU8ESQ1</accession>
<dbReference type="Proteomes" id="UP001382455">
    <property type="component" value="Unassembled WGS sequence"/>
</dbReference>
<dbReference type="RefSeq" id="WP_336435305.1">
    <property type="nucleotide sequence ID" value="NZ_JBAWKS010000001.1"/>
</dbReference>
<organism evidence="1 2">
    <name type="scientific">Pseudoalteromonas spongiae</name>
    <dbReference type="NCBI Taxonomy" id="298657"/>
    <lineage>
        <taxon>Bacteria</taxon>
        <taxon>Pseudomonadati</taxon>
        <taxon>Pseudomonadota</taxon>
        <taxon>Gammaproteobacteria</taxon>
        <taxon>Alteromonadales</taxon>
        <taxon>Pseudoalteromonadaceae</taxon>
        <taxon>Pseudoalteromonas</taxon>
    </lineage>
</organism>
<dbReference type="EMBL" id="JBAWKS010000001">
    <property type="protein sequence ID" value="MEI4549937.1"/>
    <property type="molecule type" value="Genomic_DNA"/>
</dbReference>
<gene>
    <name evidence="1" type="ORF">WAE96_09635</name>
</gene>
<proteinExistence type="predicted"/>